<dbReference type="Gene3D" id="2.180.10.10">
    <property type="entry name" value="RHS repeat-associated core"/>
    <property type="match status" value="1"/>
</dbReference>
<dbReference type="Proteomes" id="UP001321520">
    <property type="component" value="Chromosome"/>
</dbReference>
<evidence type="ECO:0000313" key="2">
    <source>
        <dbReference type="Proteomes" id="UP001321520"/>
    </source>
</evidence>
<dbReference type="EMBL" id="CP098023">
    <property type="protein sequence ID" value="WKD51033.1"/>
    <property type="molecule type" value="Genomic_DNA"/>
</dbReference>
<sequence length="274" mass="30544">MNGRIYDPALGRFLSPDPFVQAPGNSQSWNRYSYVVNNPLSLTDPSGYFTEDIEEVMVIGGPLPEPSLSGAFWYNFGGSTGGGSGSTVGGIGGTGSSSYYSEWYRQWLQDTENAKEAAQKGQAEKEYESLRKSLLMRAADNPSVILDLSVTELNIIITWIRYRTIEEPRHPFMSHEFKEQFGFYDTMLYEEISLVSRQFDVGGSVTAFGGHINYLAVGMLAAHYGPNHIQALPGFVVGHNFKQIWQGEGWRNLSDINPGTRWALLGASQYRIRD</sequence>
<dbReference type="PANTHER" id="PTHR32305:SF15">
    <property type="entry name" value="PROTEIN RHSA-RELATED"/>
    <property type="match status" value="1"/>
</dbReference>
<reference evidence="1 2" key="1">
    <citation type="submission" date="2022-05" db="EMBL/GenBank/DDBJ databases">
        <title>Microbulbifer sp. nov., isolated from sponge.</title>
        <authorList>
            <person name="Gao L."/>
        </authorList>
    </citation>
    <scope>NUCLEOTIDE SEQUENCE [LARGE SCALE GENOMIC DNA]</scope>
    <source>
        <strain evidence="1 2">MI-G</strain>
    </source>
</reference>
<keyword evidence="2" id="KW-1185">Reference proteome</keyword>
<dbReference type="InterPro" id="IPR050708">
    <property type="entry name" value="T6SS_VgrG/RHS"/>
</dbReference>
<dbReference type="PANTHER" id="PTHR32305">
    <property type="match status" value="1"/>
</dbReference>
<dbReference type="InterPro" id="IPR022385">
    <property type="entry name" value="Rhs_assc_core"/>
</dbReference>
<dbReference type="RefSeq" id="WP_301417914.1">
    <property type="nucleotide sequence ID" value="NZ_CP098023.1"/>
</dbReference>
<accession>A0ABY9EG20</accession>
<protein>
    <submittedName>
        <fullName evidence="1">RHS repeat-associated core domain-containing protein</fullName>
    </submittedName>
</protein>
<evidence type="ECO:0000313" key="1">
    <source>
        <dbReference type="EMBL" id="WKD51033.1"/>
    </source>
</evidence>
<organism evidence="1 2">
    <name type="scientific">Microbulbifer spongiae</name>
    <dbReference type="NCBI Taxonomy" id="2944933"/>
    <lineage>
        <taxon>Bacteria</taxon>
        <taxon>Pseudomonadati</taxon>
        <taxon>Pseudomonadota</taxon>
        <taxon>Gammaproteobacteria</taxon>
        <taxon>Cellvibrionales</taxon>
        <taxon>Microbulbiferaceae</taxon>
        <taxon>Microbulbifer</taxon>
    </lineage>
</organism>
<proteinExistence type="predicted"/>
<name>A0ABY9EG20_9GAMM</name>
<dbReference type="NCBIfam" id="TIGR03696">
    <property type="entry name" value="Rhs_assc_core"/>
    <property type="match status" value="1"/>
</dbReference>
<gene>
    <name evidence="1" type="ORF">M8T91_06325</name>
</gene>